<sequence>MVVFLRGLNCANCAGKIEREIKSLPKIKFANLNFINKTLLIEAADGEMEEVLLEAQNIVKRIEPDVGFEVLEEDYDIDEVEEEKDNSSKFEIAKMIVSAALLLISIFLKNRNIVASIVIGIISYIIVGYKILYTALRNILKGEVFDENFLMSIASLGAIFIGEITEGIEVMLLYSVGEYLQDLAVDKSTRSIKSLVKMKPTFGNLVTGDTVRKVNPKVLQVGDIIKILPGEKVPVDSVVTKGSSSLDTSSITGESIPVYVDIGDELVSGSINSEGVLEARVEKSFKDSTVSQILEMVQNASSRKSKTENFITVFAKYYTPIVVVLAAVIAVLPPLITGAAFKDWIYTALTFLVISCPCAIVLSVPLTYFAAIGVGSRHGILIKGSNYVDTMSQVDTIIFDKTGTLTKGEFKVTNIIGKNNNEELIIKIAKKLEEHSNHPIAKSIKEYYTKEVDLNIENITEVPGRGISGKLNNQKVLLGNERLLVENGIKPEKVNSIGTVLYLAVGKEYMGSIEINDSIKDDTVKSLKELRELGVKKLLMLTGDREEVAKDIANKLELDGFKAGLLPQDKVNNFEDIKNRAEGKVAFVGDGTNDAPVLRLSDVGISMGEFGSDAAIESSDVTIMGEEMNKVPLFMKISKKTKTIAIENIVFSLGVKIIVMILGVIGYANMSMAVFADVGVALLAVLNAMRVMLIKENI</sequence>
<keyword evidence="2" id="KW-1185">Reference proteome</keyword>
<organism evidence="1 2">
    <name type="scientific">Miniphocaeibacter halophilus</name>
    <dbReference type="NCBI Taxonomy" id="2931922"/>
    <lineage>
        <taxon>Bacteria</taxon>
        <taxon>Bacillati</taxon>
        <taxon>Bacillota</taxon>
        <taxon>Tissierellia</taxon>
        <taxon>Tissierellales</taxon>
        <taxon>Peptoniphilaceae</taxon>
        <taxon>Miniphocaeibacter</taxon>
    </lineage>
</organism>
<dbReference type="EMBL" id="CP066744">
    <property type="protein sequence ID" value="QQK08568.1"/>
    <property type="molecule type" value="Genomic_DNA"/>
</dbReference>
<accession>A0AC61N0C3</accession>
<evidence type="ECO:0000313" key="2">
    <source>
        <dbReference type="Proteomes" id="UP000595814"/>
    </source>
</evidence>
<name>A0AC61N0C3_9FIRM</name>
<dbReference type="Proteomes" id="UP000595814">
    <property type="component" value="Chromosome"/>
</dbReference>
<reference evidence="1 2" key="1">
    <citation type="journal article" date="2022" name="Int. J. Syst. Evol. Microbiol.">
        <title>Miniphocaeibacter halophilus sp. nov., an ammonium-tolerant acetate-producing bacterium isolated from a biogas system.</title>
        <authorList>
            <person name="Schnurer A."/>
            <person name="Singh A."/>
            <person name="Bi S."/>
            <person name="Qiao W."/>
            <person name="Westerholm M."/>
        </authorList>
    </citation>
    <scope>NUCLEOTIDE SEQUENCE [LARGE SCALE GENOMIC DNA]</scope>
    <source>
        <strain evidence="1 2">AMB_01</strain>
    </source>
</reference>
<evidence type="ECO:0000313" key="1">
    <source>
        <dbReference type="EMBL" id="QQK08568.1"/>
    </source>
</evidence>
<gene>
    <name evidence="1" type="primary">cadA</name>
    <name evidence="1" type="ORF">JFY71_03240</name>
</gene>
<proteinExistence type="predicted"/>
<protein>
    <submittedName>
        <fullName evidence="1">Cadmium-translocating P-type ATPase</fullName>
    </submittedName>
</protein>